<accession>A0ABW9XAG7</accession>
<gene>
    <name evidence="1" type="ORF">GTZ99_02935</name>
</gene>
<organism evidence="1 2">
    <name type="scientific">Novosphingobium ovatum</name>
    <dbReference type="NCBI Taxonomy" id="1908523"/>
    <lineage>
        <taxon>Bacteria</taxon>
        <taxon>Pseudomonadati</taxon>
        <taxon>Pseudomonadota</taxon>
        <taxon>Alphaproteobacteria</taxon>
        <taxon>Sphingomonadales</taxon>
        <taxon>Sphingomonadaceae</taxon>
        <taxon>Novosphingobium</taxon>
    </lineage>
</organism>
<dbReference type="EMBL" id="JAAAPO010000001">
    <property type="protein sequence ID" value="NBC35507.1"/>
    <property type="molecule type" value="Genomic_DNA"/>
</dbReference>
<keyword evidence="2" id="KW-1185">Reference proteome</keyword>
<proteinExistence type="predicted"/>
<dbReference type="RefSeq" id="WP_161716771.1">
    <property type="nucleotide sequence ID" value="NZ_JAAAPO010000001.1"/>
</dbReference>
<comment type="caution">
    <text evidence="1">The sequence shown here is derived from an EMBL/GenBank/DDBJ whole genome shotgun (WGS) entry which is preliminary data.</text>
</comment>
<reference evidence="2" key="1">
    <citation type="submission" date="2020-01" db="EMBL/GenBank/DDBJ databases">
        <title>Sphingomonas sp. strain CSW-10.</title>
        <authorList>
            <person name="Chen W.-M."/>
        </authorList>
    </citation>
    <scope>NUCLEOTIDE SEQUENCE [LARGE SCALE GENOMIC DNA]</scope>
    <source>
        <strain evidence="2">FSY-8</strain>
    </source>
</reference>
<dbReference type="Proteomes" id="UP000753724">
    <property type="component" value="Unassembled WGS sequence"/>
</dbReference>
<sequence>MARDKVEPPLAANDPRQFQACDGYGAPNENGDGISRIAMGWLGLFVPAAGAGNTTASTPAFSSWGIAACNGALANPRLAPTYHLRRASLLRARAIHRLSAQDNAGALGDLDAADDSAAKAAEPLYARSMGLGSQLLRAYLAMQAGHRDEVLALTAQTRNARPYVYRVQQVSDFLALSATHDADAFYAALDRQATLNPESRRALFQLAIERRDWAKVIATRQQLDFTPPAAQQGGFQIQHFHTLLVQLFSDELEADQAMVFALAATGKDDAAKALLAQIDTRIEALGSELPKRADGSSRPRAERDAHAILGGQQVRFRAQSAVTRRLLDLLVPARAGDNDAFNALLKAGQPTPPLDGRSIFLMETLRDATHGPKAPLSNTINAMRARADIALDKFRLPMDRLYQAMPAPETRERLPKFREAKGLFGDYDGNGFVVTQDGPVTKVSFGGLKAAEATVEELALLKAAELTLAAGHDRFAMLDKRITARTLTHTSIYGSWSMPEGYVADIRILPFDANAVPKGYEAYAERPVIARDVIAALAPIYHPSPAP</sequence>
<evidence type="ECO:0000313" key="1">
    <source>
        <dbReference type="EMBL" id="NBC35507.1"/>
    </source>
</evidence>
<name>A0ABW9XAG7_9SPHN</name>
<evidence type="ECO:0000313" key="2">
    <source>
        <dbReference type="Proteomes" id="UP000753724"/>
    </source>
</evidence>
<protein>
    <submittedName>
        <fullName evidence="1">Uncharacterized protein</fullName>
    </submittedName>
</protein>